<evidence type="ECO:0000256" key="1">
    <source>
        <dbReference type="PIRNR" id="PIRNR012524"/>
    </source>
</evidence>
<dbReference type="InterPro" id="IPR014464">
    <property type="entry name" value="CvfB_fam"/>
</dbReference>
<dbReference type="PROSITE" id="PS50126">
    <property type="entry name" value="S1"/>
    <property type="match status" value="1"/>
</dbReference>
<dbReference type="InterPro" id="IPR036388">
    <property type="entry name" value="WH-like_DNA-bd_sf"/>
</dbReference>
<dbReference type="Pfam" id="PF13509">
    <property type="entry name" value="S1_2"/>
    <property type="match status" value="1"/>
</dbReference>
<dbReference type="InterPro" id="IPR040764">
    <property type="entry name" value="CvfB_WH"/>
</dbReference>
<dbReference type="AlphaFoldDB" id="A0A220U3J1"/>
<dbReference type="PANTHER" id="PTHR37296">
    <property type="entry name" value="CONSERVED VIRULENCE FACTOR B"/>
    <property type="match status" value="1"/>
</dbReference>
<organism evidence="3 4">
    <name type="scientific">Virgibacillus phasianinus</name>
    <dbReference type="NCBI Taxonomy" id="2017483"/>
    <lineage>
        <taxon>Bacteria</taxon>
        <taxon>Bacillati</taxon>
        <taxon>Bacillota</taxon>
        <taxon>Bacilli</taxon>
        <taxon>Bacillales</taxon>
        <taxon>Bacillaceae</taxon>
        <taxon>Virgibacillus</taxon>
    </lineage>
</organism>
<reference evidence="3 4" key="1">
    <citation type="submission" date="2017-07" db="EMBL/GenBank/DDBJ databases">
        <title>Virgibacillus sp. LM2416.</title>
        <authorList>
            <person name="Tak E.J."/>
            <person name="Bae J.-W."/>
        </authorList>
    </citation>
    <scope>NUCLEOTIDE SEQUENCE [LARGE SCALE GENOMIC DNA]</scope>
    <source>
        <strain evidence="3 4">LM2416</strain>
    </source>
</reference>
<keyword evidence="4" id="KW-1185">Reference proteome</keyword>
<dbReference type="InterPro" id="IPR039566">
    <property type="entry name" value="CvfB_S1_st"/>
</dbReference>
<dbReference type="InterPro" id="IPR048587">
    <property type="entry name" value="CvfB_S1_3rd"/>
</dbReference>
<dbReference type="KEGG" id="vil:CFK37_10850"/>
<dbReference type="RefSeq" id="WP_089061874.1">
    <property type="nucleotide sequence ID" value="NZ_CP022315.1"/>
</dbReference>
<evidence type="ECO:0000259" key="2">
    <source>
        <dbReference type="PROSITE" id="PS50126"/>
    </source>
</evidence>
<dbReference type="Gene3D" id="2.40.50.140">
    <property type="entry name" value="Nucleic acid-binding proteins"/>
    <property type="match status" value="2"/>
</dbReference>
<evidence type="ECO:0000313" key="4">
    <source>
        <dbReference type="Proteomes" id="UP000198312"/>
    </source>
</evidence>
<dbReference type="Proteomes" id="UP000198312">
    <property type="component" value="Chromosome"/>
</dbReference>
<proteinExistence type="inferred from homology"/>
<dbReference type="InterPro" id="IPR012340">
    <property type="entry name" value="NA-bd_OB-fold"/>
</dbReference>
<dbReference type="EMBL" id="CP022315">
    <property type="protein sequence ID" value="ASK62615.1"/>
    <property type="molecule type" value="Genomic_DNA"/>
</dbReference>
<evidence type="ECO:0000313" key="3">
    <source>
        <dbReference type="EMBL" id="ASK62615.1"/>
    </source>
</evidence>
<dbReference type="InterPro" id="IPR003029">
    <property type="entry name" value="S1_domain"/>
</dbReference>
<accession>A0A220U3J1</accession>
<feature type="domain" description="S1 motif" evidence="2">
    <location>
        <begin position="154"/>
        <end position="214"/>
    </location>
</feature>
<dbReference type="PIRSF" id="PIRSF012524">
    <property type="entry name" value="YitL_S1"/>
    <property type="match status" value="1"/>
</dbReference>
<dbReference type="PANTHER" id="PTHR37296:SF1">
    <property type="entry name" value="CONSERVED VIRULENCE FACTOR B"/>
    <property type="match status" value="1"/>
</dbReference>
<protein>
    <recommendedName>
        <fullName evidence="2">S1 motif domain-containing protein</fullName>
    </recommendedName>
</protein>
<dbReference type="Pfam" id="PF17783">
    <property type="entry name" value="WHD_CvfB"/>
    <property type="match status" value="1"/>
</dbReference>
<dbReference type="Pfam" id="PF21543">
    <property type="entry name" value="CvfB_2nd"/>
    <property type="match status" value="1"/>
</dbReference>
<dbReference type="Gene3D" id="1.10.10.10">
    <property type="entry name" value="Winged helix-like DNA-binding domain superfamily/Winged helix DNA-binding domain"/>
    <property type="match status" value="1"/>
</dbReference>
<name>A0A220U3J1_9BACI</name>
<comment type="similarity">
    <text evidence="1">Belongs to the CvfB family.</text>
</comment>
<dbReference type="Pfam" id="PF21191">
    <property type="entry name" value="CvfB_1st"/>
    <property type="match status" value="1"/>
</dbReference>
<dbReference type="GO" id="GO:0003676">
    <property type="term" value="F:nucleic acid binding"/>
    <property type="evidence" value="ECO:0007669"/>
    <property type="project" value="InterPro"/>
</dbReference>
<sequence length="285" mass="32005">MSDLLIGTNQTMEVLRKIDTGYVLKKGMSEVLLHHNETEHELTEHQEVDVFIYMDKKGQMTATTKLPSIERDVYGFADVVEVVKNLGAFVDIGTTKEILVSKDDLPLFENVWPIPGDKLYVTLGTDQKGRLLAIPASEGILDLEWVNAPNEALNQTLSGRVFRTSKEGSVILTEENYRGFIHHTERKAEPRLGEWVTGRVIEVKADGSLNMSLRPLKQHSRIEDAEAILQHLEENEGVIPFSDKSDPDDILGTFNISKSAFKRALGKLMKDGKIEQINGETHLKK</sequence>
<dbReference type="OrthoDB" id="9801597at2"/>
<dbReference type="InterPro" id="IPR048588">
    <property type="entry name" value="CvfB_S1_2nd"/>
</dbReference>
<gene>
    <name evidence="3" type="ORF">CFK37_10850</name>
</gene>